<organism evidence="1">
    <name type="scientific">Trypanosoma congolense (strain IL3000)</name>
    <dbReference type="NCBI Taxonomy" id="1068625"/>
    <lineage>
        <taxon>Eukaryota</taxon>
        <taxon>Discoba</taxon>
        <taxon>Euglenozoa</taxon>
        <taxon>Kinetoplastea</taxon>
        <taxon>Metakinetoplastina</taxon>
        <taxon>Trypanosomatida</taxon>
        <taxon>Trypanosomatidae</taxon>
        <taxon>Trypanosoma</taxon>
        <taxon>Nannomonas</taxon>
    </lineage>
</organism>
<sequence length="120" mass="13928">MKGPRFSEEKRAECKDDRNNKIIIIIKERGEENESSHRFGLFSALICEDNCYFPIYLFLTFSSLLLVSRELCKLPFVRGKKEKERKGKQHHAGKYRCFSVCDGFDPFVFGASLSFSLLFS</sequence>
<name>G0UQU8_TRYCI</name>
<dbReference type="AlphaFoldDB" id="G0UQU8"/>
<gene>
    <name evidence="1" type="ORF">TCIL3000_7_5730</name>
</gene>
<evidence type="ECO:0000313" key="1">
    <source>
        <dbReference type="EMBL" id="CCC91759.1"/>
    </source>
</evidence>
<reference evidence="1" key="1">
    <citation type="journal article" date="2012" name="Proc. Natl. Acad. Sci. U.S.A.">
        <title>Antigenic diversity is generated by distinct evolutionary mechanisms in African trypanosome species.</title>
        <authorList>
            <person name="Jackson A.P."/>
            <person name="Berry A."/>
            <person name="Aslett M."/>
            <person name="Allison H.C."/>
            <person name="Burton P."/>
            <person name="Vavrova-Anderson J."/>
            <person name="Brown R."/>
            <person name="Browne H."/>
            <person name="Corton N."/>
            <person name="Hauser H."/>
            <person name="Gamble J."/>
            <person name="Gilderthorp R."/>
            <person name="Marcello L."/>
            <person name="McQuillan J."/>
            <person name="Otto T.D."/>
            <person name="Quail M.A."/>
            <person name="Sanders M.J."/>
            <person name="van Tonder A."/>
            <person name="Ginger M.L."/>
            <person name="Field M.C."/>
            <person name="Barry J.D."/>
            <person name="Hertz-Fowler C."/>
            <person name="Berriman M."/>
        </authorList>
    </citation>
    <scope>NUCLEOTIDE SEQUENCE</scope>
    <source>
        <strain evidence="1">IL3000</strain>
    </source>
</reference>
<accession>G0UQU8</accession>
<dbReference type="EMBL" id="HE575320">
    <property type="protein sequence ID" value="CCC91759.1"/>
    <property type="molecule type" value="Genomic_DNA"/>
</dbReference>
<proteinExistence type="predicted"/>
<protein>
    <submittedName>
        <fullName evidence="1">Uncharacterized protein</fullName>
    </submittedName>
</protein>